<evidence type="ECO:0000313" key="3">
    <source>
        <dbReference type="Proteomes" id="UP001152533"/>
    </source>
</evidence>
<dbReference type="Proteomes" id="UP001152533">
    <property type="component" value="Unassembled WGS sequence"/>
</dbReference>
<sequence>MVCRNTTSNSNLNNKKIQGCTSPARTCNPTIRQILDKTPLSMHKVTRNCTHILAGPTPMGIIIQSPVPCYKYSNLLLGTLVQTLLSDNQWTPRKSSPRMVEVFNLQSSPSPPQTQISVPGLAVDVASPARKGSHGASIDMMNISDAGVADDQPVGAGTRLSVNIQKANQDTSDSDIYDATPRLLSGPLPPPAKPITATSTGQSQVSESSADEAPRNATHRNGNSNGAGVTALVRGRSTRAELEDTEDERMRTMRLEAQEEKILVDPYEEKQSSGNKYRKEDDPEAPQMSATSYPGQEWNPYGAGGYEEWD</sequence>
<comment type="caution">
    <text evidence="2">The sequence shown here is derived from an EMBL/GenBank/DDBJ whole genome shotgun (WGS) entry which is preliminary data.</text>
</comment>
<evidence type="ECO:0000256" key="1">
    <source>
        <dbReference type="SAM" id="MobiDB-lite"/>
    </source>
</evidence>
<accession>A0A9W4RVX8</accession>
<dbReference type="EMBL" id="CAMGZC010000572">
    <property type="protein sequence ID" value="CAI0648565.1"/>
    <property type="molecule type" value="Genomic_DNA"/>
</dbReference>
<evidence type="ECO:0000313" key="2">
    <source>
        <dbReference type="EMBL" id="CAI0648565.1"/>
    </source>
</evidence>
<dbReference type="AlphaFoldDB" id="A0A9W4RVX8"/>
<protein>
    <submittedName>
        <fullName evidence="2">Uncharacterized protein</fullName>
    </submittedName>
</protein>
<gene>
    <name evidence="2" type="ORF">CGXH109_LOCUS77083</name>
</gene>
<feature type="region of interest" description="Disordered" evidence="1">
    <location>
        <begin position="166"/>
        <end position="310"/>
    </location>
</feature>
<organism evidence="2 3">
    <name type="scientific">Colletotrichum noveboracense</name>
    <dbReference type="NCBI Taxonomy" id="2664923"/>
    <lineage>
        <taxon>Eukaryota</taxon>
        <taxon>Fungi</taxon>
        <taxon>Dikarya</taxon>
        <taxon>Ascomycota</taxon>
        <taxon>Pezizomycotina</taxon>
        <taxon>Sordariomycetes</taxon>
        <taxon>Hypocreomycetidae</taxon>
        <taxon>Glomerellales</taxon>
        <taxon>Glomerellaceae</taxon>
        <taxon>Colletotrichum</taxon>
        <taxon>Colletotrichum gloeosporioides species complex</taxon>
    </lineage>
</organism>
<reference evidence="2" key="1">
    <citation type="submission" date="2022-08" db="EMBL/GenBank/DDBJ databases">
        <authorList>
            <person name="Giroux E."/>
            <person name="Giroux E."/>
        </authorList>
    </citation>
    <scope>NUCLEOTIDE SEQUENCE</scope>
    <source>
        <strain evidence="2">H1091258</strain>
    </source>
</reference>
<feature type="compositionally biased region" description="Polar residues" evidence="1">
    <location>
        <begin position="196"/>
        <end position="208"/>
    </location>
</feature>
<name>A0A9W4RVX8_9PEZI</name>
<feature type="compositionally biased region" description="Basic and acidic residues" evidence="1">
    <location>
        <begin position="238"/>
        <end position="281"/>
    </location>
</feature>
<proteinExistence type="predicted"/>
<keyword evidence="3" id="KW-1185">Reference proteome</keyword>